<name>A0A6A3P8C5_9STRA</name>
<evidence type="ECO:0000259" key="8">
    <source>
        <dbReference type="Pfam" id="PF22748"/>
    </source>
</evidence>
<reference evidence="9 10" key="1">
    <citation type="submission" date="2018-09" db="EMBL/GenBank/DDBJ databases">
        <title>Genomic investigation of the strawberry pathogen Phytophthora fragariae indicates pathogenicity is determined by transcriptional variation in three key races.</title>
        <authorList>
            <person name="Adams T.M."/>
            <person name="Armitage A.D."/>
            <person name="Sobczyk M.K."/>
            <person name="Bates H.J."/>
            <person name="Dunwell J.M."/>
            <person name="Nellist C.F."/>
            <person name="Harrison R.J."/>
        </authorList>
    </citation>
    <scope>NUCLEOTIDE SEQUENCE [LARGE SCALE GENOMIC DNA]</scope>
    <source>
        <strain evidence="9 10">SCRP249</strain>
    </source>
</reference>
<feature type="chain" id="PRO_5025568539" description="RxLR effector PexRD54 WY domain-containing protein" evidence="7">
    <location>
        <begin position="21"/>
        <end position="576"/>
    </location>
</feature>
<evidence type="ECO:0000313" key="10">
    <source>
        <dbReference type="Proteomes" id="UP000429607"/>
    </source>
</evidence>
<dbReference type="InterPro" id="IPR054463">
    <property type="entry name" value="PexRD54_WY"/>
</dbReference>
<evidence type="ECO:0000256" key="5">
    <source>
        <dbReference type="ARBA" id="ARBA00022729"/>
    </source>
</evidence>
<protein>
    <recommendedName>
        <fullName evidence="8">RxLR effector PexRD54 WY domain-containing protein</fullName>
    </recommendedName>
</protein>
<feature type="domain" description="RxLR effector PexRD54 WY" evidence="8">
    <location>
        <begin position="262"/>
        <end position="301"/>
    </location>
</feature>
<evidence type="ECO:0000256" key="3">
    <source>
        <dbReference type="ARBA" id="ARBA00010400"/>
    </source>
</evidence>
<evidence type="ECO:0000256" key="1">
    <source>
        <dbReference type="ARBA" id="ARBA00004340"/>
    </source>
</evidence>
<proteinExistence type="inferred from homology"/>
<comment type="subcellular location">
    <subcellularLocation>
        <location evidence="1">Host cell</location>
    </subcellularLocation>
    <subcellularLocation>
        <location evidence="2">Secreted</location>
    </subcellularLocation>
</comment>
<organism evidence="9 10">
    <name type="scientific">Phytophthora rubi</name>
    <dbReference type="NCBI Taxonomy" id="129364"/>
    <lineage>
        <taxon>Eukaryota</taxon>
        <taxon>Sar</taxon>
        <taxon>Stramenopiles</taxon>
        <taxon>Oomycota</taxon>
        <taxon>Peronosporomycetes</taxon>
        <taxon>Peronosporales</taxon>
        <taxon>Peronosporaceae</taxon>
        <taxon>Phytophthora</taxon>
    </lineage>
</organism>
<gene>
    <name evidence="9" type="ORF">PR001_g3707</name>
</gene>
<evidence type="ECO:0000313" key="9">
    <source>
        <dbReference type="EMBL" id="KAE9048759.1"/>
    </source>
</evidence>
<accession>A0A6A3P8C5</accession>
<keyword evidence="6" id="KW-0843">Virulence</keyword>
<dbReference type="Pfam" id="PF22748">
    <property type="entry name" value="PexRD54_WY"/>
    <property type="match status" value="1"/>
</dbReference>
<sequence length="576" mass="65022">MRVCGVVLFAVTALFAGSDADLSVKGKKTVASAILATGTVDLLPFAGNGAPANRFLREDEERVGGSVSIVDKFKGLKSTLQLRANKGNPASEVFSSLGLAKAGDELFDKTKFADWVKYVDAFNAKNPTKTTSTIPTLIARYGDDGLFQLIEAAKKASSTNSLAVRLQGEQMQYWATIGKSPDEVFGLFSLARAGDGIFSNPEGLTTWAKYVDDFNAKNQNKATSTISTLIKYYNDDALAKMIELAKNAQTTKSIATKLNAAQMNGWLNSGKSADDVFTLLKLDKSADDLFKNPLYTTWTTYMQIFNQQNPGKNTDLFTTLEKHYKSKPLLKILEEAKKYPSLEAAATKLQADKIQSYLGRKISPDEVFYQLSLEQSSNVFTNSLFNTWLKYLNTFNKQNLKKQEFWYRTLERHVKYFQLERMIDEAMRNPGTEKIARLALDKWLKVWLRKENPPKNVFKELYLQRAGDGLIASQNFPFWTKYVSDFNRRYPTEKTTILDTLLSYYKDSSLFQILEKAKKVSSSEKTATTLQLSLLNRWVREKKTPEDVATLLKVEVSEPLMKTYVHKFTRKWGNSA</sequence>
<dbReference type="EMBL" id="QXFV01000142">
    <property type="protein sequence ID" value="KAE9048759.1"/>
    <property type="molecule type" value="Genomic_DNA"/>
</dbReference>
<evidence type="ECO:0000256" key="6">
    <source>
        <dbReference type="ARBA" id="ARBA00023026"/>
    </source>
</evidence>
<evidence type="ECO:0000256" key="4">
    <source>
        <dbReference type="ARBA" id="ARBA00022525"/>
    </source>
</evidence>
<keyword evidence="5 7" id="KW-0732">Signal</keyword>
<dbReference type="GO" id="GO:0043657">
    <property type="term" value="C:host cell"/>
    <property type="evidence" value="ECO:0007669"/>
    <property type="project" value="UniProtKB-SubCell"/>
</dbReference>
<dbReference type="AlphaFoldDB" id="A0A6A3P8C5"/>
<feature type="signal peptide" evidence="7">
    <location>
        <begin position="1"/>
        <end position="20"/>
    </location>
</feature>
<dbReference type="GO" id="GO:0005576">
    <property type="term" value="C:extracellular region"/>
    <property type="evidence" value="ECO:0007669"/>
    <property type="project" value="UniProtKB-SubCell"/>
</dbReference>
<comment type="caution">
    <text evidence="9">The sequence shown here is derived from an EMBL/GenBank/DDBJ whole genome shotgun (WGS) entry which is preliminary data.</text>
</comment>
<evidence type="ECO:0000256" key="2">
    <source>
        <dbReference type="ARBA" id="ARBA00004613"/>
    </source>
</evidence>
<keyword evidence="4" id="KW-0964">Secreted</keyword>
<comment type="similarity">
    <text evidence="3">Belongs to the RxLR effector family.</text>
</comment>
<dbReference type="Proteomes" id="UP000429607">
    <property type="component" value="Unassembled WGS sequence"/>
</dbReference>
<evidence type="ECO:0000256" key="7">
    <source>
        <dbReference type="SAM" id="SignalP"/>
    </source>
</evidence>